<dbReference type="OrthoDB" id="25113at2"/>
<comment type="subcellular location">
    <subcellularLocation>
        <location evidence="1">Cell membrane</location>
        <topology evidence="1">Multi-pass membrane protein</topology>
    </subcellularLocation>
</comment>
<protein>
    <recommendedName>
        <fullName evidence="12">Branched-chain amino acid ABC transporter permease</fullName>
    </recommendedName>
</protein>
<feature type="transmembrane region" description="Helical" evidence="9">
    <location>
        <begin position="61"/>
        <end position="81"/>
    </location>
</feature>
<dbReference type="Pfam" id="PF02653">
    <property type="entry name" value="BPD_transp_2"/>
    <property type="match status" value="1"/>
</dbReference>
<evidence type="ECO:0000256" key="4">
    <source>
        <dbReference type="ARBA" id="ARBA00022692"/>
    </source>
</evidence>
<dbReference type="EMBL" id="CP022987">
    <property type="protein sequence ID" value="QAA94639.1"/>
    <property type="molecule type" value="Genomic_DNA"/>
</dbReference>
<dbReference type="GO" id="GO:0006865">
    <property type="term" value="P:amino acid transport"/>
    <property type="evidence" value="ECO:0007669"/>
    <property type="project" value="UniProtKB-KW"/>
</dbReference>
<evidence type="ECO:0000256" key="8">
    <source>
        <dbReference type="ARBA" id="ARBA00037998"/>
    </source>
</evidence>
<feature type="transmembrane region" description="Helical" evidence="9">
    <location>
        <begin position="224"/>
        <end position="249"/>
    </location>
</feature>
<dbReference type="CDD" id="cd06582">
    <property type="entry name" value="TM_PBP1_LivH_like"/>
    <property type="match status" value="1"/>
</dbReference>
<gene>
    <name evidence="10" type="ORF">CKA81_12930</name>
</gene>
<evidence type="ECO:0000256" key="2">
    <source>
        <dbReference type="ARBA" id="ARBA00022448"/>
    </source>
</evidence>
<keyword evidence="2" id="KW-0813">Transport</keyword>
<dbReference type="GO" id="GO:0005886">
    <property type="term" value="C:plasma membrane"/>
    <property type="evidence" value="ECO:0007669"/>
    <property type="project" value="UniProtKB-SubCell"/>
</dbReference>
<proteinExistence type="inferred from homology"/>
<evidence type="ECO:0000313" key="10">
    <source>
        <dbReference type="EMBL" id="QAA94639.1"/>
    </source>
</evidence>
<dbReference type="PANTHER" id="PTHR11795:SF445">
    <property type="entry name" value="AMINO ACID ABC TRANSPORTER PERMEASE PROTEIN"/>
    <property type="match status" value="1"/>
</dbReference>
<reference evidence="10 11" key="1">
    <citation type="submission" date="2017-08" db="EMBL/GenBank/DDBJ databases">
        <authorList>
            <person name="Park S.-J."/>
            <person name="Kim H."/>
        </authorList>
    </citation>
    <scope>NUCLEOTIDE SEQUENCE [LARGE SCALE GENOMIC DNA]</scope>
    <source>
        <strain evidence="11">ye3</strain>
    </source>
</reference>
<dbReference type="AlphaFoldDB" id="A0A410GEE3"/>
<dbReference type="PANTHER" id="PTHR11795">
    <property type="entry name" value="BRANCHED-CHAIN AMINO ACID TRANSPORT SYSTEM PERMEASE PROTEIN LIVH"/>
    <property type="match status" value="1"/>
</dbReference>
<feature type="transmembrane region" description="Helical" evidence="9">
    <location>
        <begin position="93"/>
        <end position="114"/>
    </location>
</feature>
<dbReference type="KEGG" id="pus:CKA81_12930"/>
<feature type="transmembrane region" description="Helical" evidence="9">
    <location>
        <begin position="38"/>
        <end position="55"/>
    </location>
</feature>
<dbReference type="GO" id="GO:0022857">
    <property type="term" value="F:transmembrane transporter activity"/>
    <property type="evidence" value="ECO:0007669"/>
    <property type="project" value="InterPro"/>
</dbReference>
<name>A0A410GEE3_9BURK</name>
<keyword evidence="6 9" id="KW-1133">Transmembrane helix</keyword>
<keyword evidence="11" id="KW-1185">Reference proteome</keyword>
<accession>A0A410GEE3</accession>
<evidence type="ECO:0000256" key="3">
    <source>
        <dbReference type="ARBA" id="ARBA00022475"/>
    </source>
</evidence>
<evidence type="ECO:0000313" key="11">
    <source>
        <dbReference type="Proteomes" id="UP000283474"/>
    </source>
</evidence>
<feature type="transmembrane region" description="Helical" evidence="9">
    <location>
        <begin position="191"/>
        <end position="212"/>
    </location>
</feature>
<evidence type="ECO:0000256" key="7">
    <source>
        <dbReference type="ARBA" id="ARBA00023136"/>
    </source>
</evidence>
<dbReference type="Proteomes" id="UP000283474">
    <property type="component" value="Chromosome"/>
</dbReference>
<keyword evidence="7 9" id="KW-0472">Membrane</keyword>
<evidence type="ECO:0000256" key="6">
    <source>
        <dbReference type="ARBA" id="ARBA00022989"/>
    </source>
</evidence>
<organism evidence="10 11">
    <name type="scientific">Pollutimonas thiosulfatoxidans</name>
    <dbReference type="NCBI Taxonomy" id="2028345"/>
    <lineage>
        <taxon>Bacteria</taxon>
        <taxon>Pseudomonadati</taxon>
        <taxon>Pseudomonadota</taxon>
        <taxon>Betaproteobacteria</taxon>
        <taxon>Burkholderiales</taxon>
        <taxon>Alcaligenaceae</taxon>
        <taxon>Pollutimonas</taxon>
    </lineage>
</organism>
<feature type="transmembrane region" description="Helical" evidence="9">
    <location>
        <begin position="140"/>
        <end position="159"/>
    </location>
</feature>
<keyword evidence="4 9" id="KW-0812">Transmembrane</keyword>
<keyword evidence="3" id="KW-1003">Cell membrane</keyword>
<dbReference type="InterPro" id="IPR052157">
    <property type="entry name" value="BCAA_transport_permease"/>
</dbReference>
<evidence type="ECO:0000256" key="1">
    <source>
        <dbReference type="ARBA" id="ARBA00004651"/>
    </source>
</evidence>
<keyword evidence="5" id="KW-0029">Amino-acid transport</keyword>
<comment type="similarity">
    <text evidence="8">Belongs to the binding-protein-dependent transport system permease family. LivHM subfamily.</text>
</comment>
<evidence type="ECO:0000256" key="5">
    <source>
        <dbReference type="ARBA" id="ARBA00022970"/>
    </source>
</evidence>
<evidence type="ECO:0000256" key="9">
    <source>
        <dbReference type="SAM" id="Phobius"/>
    </source>
</evidence>
<feature type="transmembrane region" description="Helical" evidence="9">
    <location>
        <begin position="6"/>
        <end position="26"/>
    </location>
</feature>
<evidence type="ECO:0008006" key="12">
    <source>
        <dbReference type="Google" id="ProtNLM"/>
    </source>
</evidence>
<feature type="transmembrane region" description="Helical" evidence="9">
    <location>
        <begin position="261"/>
        <end position="277"/>
    </location>
</feature>
<sequence>MITALISGLAVGCVYALVAIGFSMIFRAMALVNFAQGDIMMLGAFVGYTILLFVPGAPYPLLLLGAVVAGGVIGFLLERLILRPAVKRNANQIYLVLLTLGIGMVLSNGARLIWGANPVVYDLPLRFEIVEFGQETVPLAYFYIAGGMVIILLLLHYFFTRTWTGLTLRAVADDPNSASLMGISVTRASSIAFVVASMLGTVAGVFYAPLYFVSFDMGLIGIKAFAAAAVGGFGNVQGAVIGGLVIGVAEAVGGSILGTEFQDSIAFAAMIILLLIRPKGLLGKGILAS</sequence>
<dbReference type="InterPro" id="IPR001851">
    <property type="entry name" value="ABC_transp_permease"/>
</dbReference>